<keyword evidence="6 9" id="KW-0326">Glycosidase</keyword>
<sequence>MEEVHVAPDYGKAEEEEERERGRRLVLPSCPKVTLPLLLYFKMAFILRVSVKRKKRSIGATQKMRIGLNSYKAANIPCKFRRTTYNVLNFGAKPDGRTDSTKSFLGTWAAACGSVKPATIYVPRGRYLLHKAHFAGNCKNTAITIIIDGTLLAPSDYHVIGNAHNWVLFEGVNGVSIRGGMLDGQGAGLWACKATGKSCPRGATTLGFTDSNNIEINGLTSLNSQIFHIVINGCHNVKLQGVKVLASGNSPNTDGIHVQLSSGVTILNSNIGTGDDCVSIGPGTTNLWIENVACGPGHGISIGSLGKDFHEAGVQNVTVKTVTFKGTENGMRIKTWGRPSTSFVRGVLFQHVSMANVQNPVIIDQNYCPDNKNCPDQVSGVKISDVTYQDIHGTSATPVAVKFDCSKKNPCSTIRLEDVKLTYKNQAAKASCVNAGGTTSGLVEPTSCL</sequence>
<dbReference type="GO" id="GO:0004553">
    <property type="term" value="F:hydrolase activity, hydrolyzing O-glycosyl compounds"/>
    <property type="evidence" value="ECO:0007669"/>
    <property type="project" value="UniProtKB-ARBA"/>
</dbReference>
<evidence type="ECO:0000256" key="3">
    <source>
        <dbReference type="ARBA" id="ARBA00022512"/>
    </source>
</evidence>
<evidence type="ECO:0000256" key="4">
    <source>
        <dbReference type="ARBA" id="ARBA00022525"/>
    </source>
</evidence>
<dbReference type="FunFam" id="2.160.20.10:FF:000016">
    <property type="entry name" value="Polygalacturonase 7"/>
    <property type="match status" value="1"/>
</dbReference>
<keyword evidence="4" id="KW-0964">Secreted</keyword>
<dbReference type="SUPFAM" id="SSF51126">
    <property type="entry name" value="Pectin lyase-like"/>
    <property type="match status" value="1"/>
</dbReference>
<dbReference type="SMART" id="SM00710">
    <property type="entry name" value="PbH1"/>
    <property type="match status" value="5"/>
</dbReference>
<dbReference type="InterPro" id="IPR006626">
    <property type="entry name" value="PbH1"/>
</dbReference>
<dbReference type="InterPro" id="IPR011050">
    <property type="entry name" value="Pectin_lyase_fold/virulence"/>
</dbReference>
<dbReference type="GO" id="GO:0071555">
    <property type="term" value="P:cell wall organization"/>
    <property type="evidence" value="ECO:0007669"/>
    <property type="project" value="UniProtKB-KW"/>
</dbReference>
<dbReference type="EMBL" id="CAUOFW020002042">
    <property type="protein sequence ID" value="CAK9150469.1"/>
    <property type="molecule type" value="Genomic_DNA"/>
</dbReference>
<evidence type="ECO:0000256" key="6">
    <source>
        <dbReference type="ARBA" id="ARBA00023295"/>
    </source>
</evidence>
<evidence type="ECO:0000256" key="9">
    <source>
        <dbReference type="RuleBase" id="RU361169"/>
    </source>
</evidence>
<dbReference type="InterPro" id="IPR012334">
    <property type="entry name" value="Pectin_lyas_fold"/>
</dbReference>
<dbReference type="Gene3D" id="2.160.20.10">
    <property type="entry name" value="Single-stranded right-handed beta-helix, Pectin lyase-like"/>
    <property type="match status" value="1"/>
</dbReference>
<evidence type="ECO:0000256" key="10">
    <source>
        <dbReference type="SAM" id="MobiDB-lite"/>
    </source>
</evidence>
<evidence type="ECO:0000256" key="2">
    <source>
        <dbReference type="ARBA" id="ARBA00008834"/>
    </source>
</evidence>
<name>A0ABC8RZW4_9AQUA</name>
<feature type="active site" evidence="8">
    <location>
        <position position="298"/>
    </location>
</feature>
<dbReference type="Pfam" id="PF00295">
    <property type="entry name" value="Glyco_hydro_28"/>
    <property type="match status" value="1"/>
</dbReference>
<evidence type="ECO:0000313" key="11">
    <source>
        <dbReference type="EMBL" id="CAK9150469.1"/>
    </source>
</evidence>
<evidence type="ECO:0000256" key="7">
    <source>
        <dbReference type="ARBA" id="ARBA00023316"/>
    </source>
</evidence>
<reference evidence="11 12" key="1">
    <citation type="submission" date="2024-02" db="EMBL/GenBank/DDBJ databases">
        <authorList>
            <person name="Vignale AGUSTIN F."/>
            <person name="Sosa J E."/>
            <person name="Modenutti C."/>
        </authorList>
    </citation>
    <scope>NUCLEOTIDE SEQUENCE [LARGE SCALE GENOMIC DNA]</scope>
</reference>
<comment type="similarity">
    <text evidence="2 9">Belongs to the glycosyl hydrolase 28 family.</text>
</comment>
<keyword evidence="7" id="KW-0961">Cell wall biogenesis/degradation</keyword>
<dbReference type="Proteomes" id="UP001642360">
    <property type="component" value="Unassembled WGS sequence"/>
</dbReference>
<comment type="subcellular location">
    <subcellularLocation>
        <location evidence="1">Secreted</location>
        <location evidence="1">Cell wall</location>
    </subcellularLocation>
</comment>
<dbReference type="PANTHER" id="PTHR31375">
    <property type="match status" value="1"/>
</dbReference>
<evidence type="ECO:0000256" key="8">
    <source>
        <dbReference type="PROSITE-ProRule" id="PRU10052"/>
    </source>
</evidence>
<evidence type="ECO:0000256" key="1">
    <source>
        <dbReference type="ARBA" id="ARBA00004191"/>
    </source>
</evidence>
<feature type="region of interest" description="Disordered" evidence="10">
    <location>
        <begin position="1"/>
        <end position="22"/>
    </location>
</feature>
<dbReference type="PROSITE" id="PS00502">
    <property type="entry name" value="POLYGALACTURONASE"/>
    <property type="match status" value="1"/>
</dbReference>
<gene>
    <name evidence="11" type="ORF">ILEXP_LOCUS18624</name>
</gene>
<keyword evidence="12" id="KW-1185">Reference proteome</keyword>
<dbReference type="AlphaFoldDB" id="A0ABC8RZW4"/>
<proteinExistence type="inferred from homology"/>
<accession>A0ABC8RZW4</accession>
<evidence type="ECO:0008006" key="13">
    <source>
        <dbReference type="Google" id="ProtNLM"/>
    </source>
</evidence>
<keyword evidence="3" id="KW-0134">Cell wall</keyword>
<evidence type="ECO:0000256" key="5">
    <source>
        <dbReference type="ARBA" id="ARBA00022801"/>
    </source>
</evidence>
<keyword evidence="5 9" id="KW-0378">Hydrolase</keyword>
<dbReference type="InterPro" id="IPR000743">
    <property type="entry name" value="Glyco_hydro_28"/>
</dbReference>
<evidence type="ECO:0000313" key="12">
    <source>
        <dbReference type="Proteomes" id="UP001642360"/>
    </source>
</evidence>
<comment type="caution">
    <text evidence="11">The sequence shown here is derived from an EMBL/GenBank/DDBJ whole genome shotgun (WGS) entry which is preliminary data.</text>
</comment>
<organism evidence="11 12">
    <name type="scientific">Ilex paraguariensis</name>
    <name type="common">yerba mate</name>
    <dbReference type="NCBI Taxonomy" id="185542"/>
    <lineage>
        <taxon>Eukaryota</taxon>
        <taxon>Viridiplantae</taxon>
        <taxon>Streptophyta</taxon>
        <taxon>Embryophyta</taxon>
        <taxon>Tracheophyta</taxon>
        <taxon>Spermatophyta</taxon>
        <taxon>Magnoliopsida</taxon>
        <taxon>eudicotyledons</taxon>
        <taxon>Gunneridae</taxon>
        <taxon>Pentapetalae</taxon>
        <taxon>asterids</taxon>
        <taxon>campanulids</taxon>
        <taxon>Aquifoliales</taxon>
        <taxon>Aquifoliaceae</taxon>
        <taxon>Ilex</taxon>
    </lineage>
</organism>
<protein>
    <recommendedName>
        <fullName evidence="13">Polygalacturonase</fullName>
    </recommendedName>
</protein>